<dbReference type="Proteomes" id="UP000240571">
    <property type="component" value="Unassembled WGS sequence"/>
</dbReference>
<gene>
    <name evidence="1" type="ORF">BBG20_14070</name>
    <name evidence="2" type="ORF">C9382_06280</name>
</gene>
<dbReference type="EMBL" id="MAUE01000017">
    <property type="protein sequence ID" value="OCW27194.1"/>
    <property type="molecule type" value="Genomic_DNA"/>
</dbReference>
<reference evidence="2 4" key="2">
    <citation type="submission" date="2018-03" db="EMBL/GenBank/DDBJ databases">
        <title>Diversity of bacteria associated with corn roots inoculated with woodland soils in Canada, and Description of Pseudomonas aylmerense sp. nov.</title>
        <authorList>
            <person name="Tambong J.T."/>
            <person name="Xu R."/>
            <person name="Tchagang C."/>
        </authorList>
    </citation>
    <scope>NUCLEOTIDE SEQUENCE [LARGE SCALE GENOMIC DNA]</scope>
    <source>
        <strain evidence="2 4">S1E44</strain>
    </source>
</reference>
<dbReference type="OrthoDB" id="7018911at2"/>
<name>A0A2T4G7R9_9PSED</name>
<evidence type="ECO:0000313" key="2">
    <source>
        <dbReference type="EMBL" id="PTC31678.1"/>
    </source>
</evidence>
<organism evidence="2 4">
    <name type="scientific">Pseudomonas aylmerensis</name>
    <dbReference type="NCBI Taxonomy" id="1869229"/>
    <lineage>
        <taxon>Bacteria</taxon>
        <taxon>Pseudomonadati</taxon>
        <taxon>Pseudomonadota</taxon>
        <taxon>Gammaproteobacteria</taxon>
        <taxon>Pseudomonadales</taxon>
        <taxon>Pseudomonadaceae</taxon>
        <taxon>Pseudomonas</taxon>
    </lineage>
</organism>
<dbReference type="AlphaFoldDB" id="A0A2T4G7R9"/>
<proteinExistence type="predicted"/>
<protein>
    <submittedName>
        <fullName evidence="2">Uncharacterized protein</fullName>
    </submittedName>
</protein>
<dbReference type="RefSeq" id="WP_065904469.1">
    <property type="nucleotide sequence ID" value="NZ_MAUE01000017.1"/>
</dbReference>
<evidence type="ECO:0000313" key="1">
    <source>
        <dbReference type="EMBL" id="OCW27194.1"/>
    </source>
</evidence>
<accession>A0A2T4G7R9</accession>
<dbReference type="Proteomes" id="UP000095081">
    <property type="component" value="Unassembled WGS sequence"/>
</dbReference>
<dbReference type="EMBL" id="PYWW01000011">
    <property type="protein sequence ID" value="PTC31678.1"/>
    <property type="molecule type" value="Genomic_DNA"/>
</dbReference>
<evidence type="ECO:0000313" key="4">
    <source>
        <dbReference type="Proteomes" id="UP000240571"/>
    </source>
</evidence>
<keyword evidence="3" id="KW-1185">Reference proteome</keyword>
<evidence type="ECO:0000313" key="3">
    <source>
        <dbReference type="Proteomes" id="UP000095081"/>
    </source>
</evidence>
<sequence length="140" mass="15795">MQDGCWPFHLFGANFATEAEAQKFVFEHWEPEPPEGASEAEYDVWEERNPTWRLAEDLGFYMDSDFVELAGTPEDVIAQIRSQSERALIVSKAGEFTHFIIVGSNAIWGDRRSTSSQVEPLVRSPQSTGTISYLGMFNSI</sequence>
<comment type="caution">
    <text evidence="2">The sequence shown here is derived from an EMBL/GenBank/DDBJ whole genome shotgun (WGS) entry which is preliminary data.</text>
</comment>
<reference evidence="1 3" key="1">
    <citation type="submission" date="2016-06" db="EMBL/GenBank/DDBJ databases">
        <title>Draft genome sequence of Pseudomonas sp. S1E40, a novel strain antagonistic activity to fungal plant pathogen.</title>
        <authorList>
            <person name="Tambong J.T."/>
            <person name="Tchagang C."/>
            <person name="Xu R."/>
        </authorList>
    </citation>
    <scope>NUCLEOTIDE SEQUENCE [LARGE SCALE GENOMIC DNA]</scope>
    <source>
        <strain evidence="1 3">S1E40</strain>
    </source>
</reference>